<name>A0A8T0X606_PANVG</name>
<keyword evidence="3" id="KW-1185">Reference proteome</keyword>
<dbReference type="SUPFAM" id="SSF81383">
    <property type="entry name" value="F-box domain"/>
    <property type="match status" value="1"/>
</dbReference>
<feature type="compositionally biased region" description="Basic and acidic residues" evidence="1">
    <location>
        <begin position="472"/>
        <end position="487"/>
    </location>
</feature>
<dbReference type="PANTHER" id="PTHR32278">
    <property type="entry name" value="F-BOX DOMAIN-CONTAINING PROTEIN"/>
    <property type="match status" value="1"/>
</dbReference>
<dbReference type="PANTHER" id="PTHR32278:SF26">
    <property type="entry name" value="OS02G0812500 PROTEIN"/>
    <property type="match status" value="1"/>
</dbReference>
<evidence type="ECO:0000313" key="2">
    <source>
        <dbReference type="EMBL" id="KAG2654875.1"/>
    </source>
</evidence>
<dbReference type="AlphaFoldDB" id="A0A8T0X606"/>
<dbReference type="CDD" id="cd22162">
    <property type="entry name" value="F-box_AtSKIP3-like"/>
    <property type="match status" value="1"/>
</dbReference>
<dbReference type="Pfam" id="PF14299">
    <property type="entry name" value="PP2"/>
    <property type="match status" value="2"/>
</dbReference>
<reference evidence="2" key="1">
    <citation type="submission" date="2020-05" db="EMBL/GenBank/DDBJ databases">
        <title>WGS assembly of Panicum virgatum.</title>
        <authorList>
            <person name="Lovell J.T."/>
            <person name="Jenkins J."/>
            <person name="Shu S."/>
            <person name="Juenger T.E."/>
            <person name="Schmutz J."/>
        </authorList>
    </citation>
    <scope>NUCLEOTIDE SEQUENCE</scope>
    <source>
        <strain evidence="2">AP13</strain>
    </source>
</reference>
<feature type="compositionally biased region" description="Polar residues" evidence="1">
    <location>
        <begin position="453"/>
        <end position="462"/>
    </location>
</feature>
<proteinExistence type="predicted"/>
<accession>A0A8T0X606</accession>
<dbReference type="EMBL" id="CM029038">
    <property type="protein sequence ID" value="KAG2654875.1"/>
    <property type="molecule type" value="Genomic_DNA"/>
</dbReference>
<evidence type="ECO:0008006" key="4">
    <source>
        <dbReference type="Google" id="ProtNLM"/>
    </source>
</evidence>
<dbReference type="OrthoDB" id="1918565at2759"/>
<evidence type="ECO:0000256" key="1">
    <source>
        <dbReference type="SAM" id="MobiDB-lite"/>
    </source>
</evidence>
<comment type="caution">
    <text evidence="2">The sequence shown here is derived from an EMBL/GenBank/DDBJ whole genome shotgun (WGS) entry which is preliminary data.</text>
</comment>
<dbReference type="InterPro" id="IPR025886">
    <property type="entry name" value="PP2-like"/>
</dbReference>
<evidence type="ECO:0000313" key="3">
    <source>
        <dbReference type="Proteomes" id="UP000823388"/>
    </source>
</evidence>
<dbReference type="InterPro" id="IPR036047">
    <property type="entry name" value="F-box-like_dom_sf"/>
</dbReference>
<feature type="region of interest" description="Disordered" evidence="1">
    <location>
        <begin position="452"/>
        <end position="494"/>
    </location>
</feature>
<sequence length="561" mass="62232">MDAPAAATGGAEIYRLPEECVASAISLTTPGDACHSSAVSPAFRAAADSDAVWDRFLPPDNAAVLARADEPAECESKKELFSRLCDSPVLLDGATMSFGLERRSGAKCFMMSARALSIVWGDDPTCWVWSASLPGSRFPEVAELVDVCWLEISGKLSLSLLSPGTTYAAYLVFAIADDSYGLECHVAMLPPKATVTVVSGSSSKKPTTSTEHAICLQHMQGEEEAAMHRRKQQYMRLRKGYGRKMVTREADPDIRCPRRRGDGWAEVELGEFAVAGDGEDDGVVEVRLEEVDSRRWKRGLIVQGIEIRPIPDSDAVWSRFQPRDLPPLADGELSGPAPPSEKGQFLRLCNRRVLLADDLMSMWLDRETGAKCYMISARALHISCGGTPEYWRWTRLPESRLRFTEIANLRNVWWLEIRGRIHSKMLSQDSTYAAYIVFKTYRDGGLDYPPQEASITSSAGSKSTRKVCLQRRGNEQEDGRASEPRYDRSHRHASFPNKRTDDAWMELEMGQFYNKDGDDGEVGICLMETEKGHVKTGLIVLGIEIRPKRGLDQHACSKIGG</sequence>
<dbReference type="Proteomes" id="UP000823388">
    <property type="component" value="Chromosome 1N"/>
</dbReference>
<gene>
    <name evidence="2" type="ORF">PVAP13_1NG562900</name>
</gene>
<protein>
    <recommendedName>
        <fullName evidence="4">F-box domain-containing protein</fullName>
    </recommendedName>
</protein>
<organism evidence="2 3">
    <name type="scientific">Panicum virgatum</name>
    <name type="common">Blackwell switchgrass</name>
    <dbReference type="NCBI Taxonomy" id="38727"/>
    <lineage>
        <taxon>Eukaryota</taxon>
        <taxon>Viridiplantae</taxon>
        <taxon>Streptophyta</taxon>
        <taxon>Embryophyta</taxon>
        <taxon>Tracheophyta</taxon>
        <taxon>Spermatophyta</taxon>
        <taxon>Magnoliopsida</taxon>
        <taxon>Liliopsida</taxon>
        <taxon>Poales</taxon>
        <taxon>Poaceae</taxon>
        <taxon>PACMAD clade</taxon>
        <taxon>Panicoideae</taxon>
        <taxon>Panicodae</taxon>
        <taxon>Paniceae</taxon>
        <taxon>Panicinae</taxon>
        <taxon>Panicum</taxon>
        <taxon>Panicum sect. Hiantes</taxon>
    </lineage>
</organism>